<proteinExistence type="predicted"/>
<reference evidence="4" key="4">
    <citation type="journal article" date="2008" name="Nucleic Acids Res.">
        <title>The rice annotation project database (RAP-DB): 2008 update.</title>
        <authorList>
            <consortium name="The rice annotation project (RAP)"/>
        </authorList>
    </citation>
    <scope>GENOME REANNOTATION</scope>
    <source>
        <strain evidence="4">cv. Nipponbare</strain>
    </source>
</reference>
<name>Q69KM0_ORYSJ</name>
<reference evidence="2" key="2">
    <citation type="submission" date="2002-11" db="EMBL/GenBank/DDBJ databases">
        <title>Oryza sativa nipponbare(GA3) genomic DNA, chromosome 6, BAC clone:OSJNBb0005A05.</title>
        <authorList>
            <person name="Sasaki T."/>
            <person name="Matsumoto T."/>
            <person name="Katayose Y."/>
        </authorList>
    </citation>
    <scope>NUCLEOTIDE SEQUENCE</scope>
</reference>
<feature type="region of interest" description="Disordered" evidence="1">
    <location>
        <begin position="1"/>
        <end position="41"/>
    </location>
</feature>
<sequence length="103" mass="10389">MPISLLQRSSSSRSADVAAGSPGQPGRAPPSPPQAPTEAAGELLVDADLAIVESPPVDEVDDVKGYEGGGRQTRGRSSSSRNAVAGGPNVYPSGTGNHDEIPL</sequence>
<organism evidence="2 4">
    <name type="scientific">Oryza sativa subsp. japonica</name>
    <name type="common">Rice</name>
    <dbReference type="NCBI Taxonomy" id="39947"/>
    <lineage>
        <taxon>Eukaryota</taxon>
        <taxon>Viridiplantae</taxon>
        <taxon>Streptophyta</taxon>
        <taxon>Embryophyta</taxon>
        <taxon>Tracheophyta</taxon>
        <taxon>Spermatophyta</taxon>
        <taxon>Magnoliopsida</taxon>
        <taxon>Liliopsida</taxon>
        <taxon>Poales</taxon>
        <taxon>Poaceae</taxon>
        <taxon>BOP clade</taxon>
        <taxon>Oryzoideae</taxon>
        <taxon>Oryzeae</taxon>
        <taxon>Oryzinae</taxon>
        <taxon>Oryza</taxon>
        <taxon>Oryza sativa</taxon>
    </lineage>
</organism>
<evidence type="ECO:0000313" key="2">
    <source>
        <dbReference type="EMBL" id="BAD36520.1"/>
    </source>
</evidence>
<gene>
    <name evidence="2" type="ORF">OSJNBb0005A05.13</name>
    <name evidence="3" type="ORF">P0470C02.24</name>
</gene>
<reference evidence="3" key="1">
    <citation type="submission" date="2001-04" db="EMBL/GenBank/DDBJ databases">
        <title>Oryza sativa nipponbare(GA3) genomic DNA, chromosome 6, PAC clone:P0470C02.</title>
        <authorList>
            <person name="Sasaki T."/>
            <person name="Matsumoto T."/>
            <person name="Yamamoto K."/>
        </authorList>
    </citation>
    <scope>NUCLEOTIDE SEQUENCE</scope>
</reference>
<dbReference type="Proteomes" id="UP000000763">
    <property type="component" value="Chromosome 6"/>
</dbReference>
<dbReference type="EMBL" id="AP005913">
    <property type="protein sequence ID" value="BAD36520.1"/>
    <property type="molecule type" value="Genomic_DNA"/>
</dbReference>
<accession>Q69KM0</accession>
<feature type="compositionally biased region" description="Low complexity" evidence="1">
    <location>
        <begin position="1"/>
        <end position="26"/>
    </location>
</feature>
<evidence type="ECO:0000313" key="3">
    <source>
        <dbReference type="EMBL" id="BAD72461.1"/>
    </source>
</evidence>
<protein>
    <submittedName>
        <fullName evidence="2">Uncharacterized protein</fullName>
    </submittedName>
</protein>
<dbReference type="AlphaFoldDB" id="Q69KM0"/>
<evidence type="ECO:0000313" key="4">
    <source>
        <dbReference type="Proteomes" id="UP000000763"/>
    </source>
</evidence>
<dbReference type="EMBL" id="AP003508">
    <property type="protein sequence ID" value="BAD72461.1"/>
    <property type="molecule type" value="Genomic_DNA"/>
</dbReference>
<reference evidence="4" key="3">
    <citation type="journal article" date="2005" name="Nature">
        <title>The map-based sequence of the rice genome.</title>
        <authorList>
            <consortium name="International rice genome sequencing project (IRGSP)"/>
            <person name="Matsumoto T."/>
            <person name="Wu J."/>
            <person name="Kanamori H."/>
            <person name="Katayose Y."/>
            <person name="Fujisawa M."/>
            <person name="Namiki N."/>
            <person name="Mizuno H."/>
            <person name="Yamamoto K."/>
            <person name="Antonio B.A."/>
            <person name="Baba T."/>
            <person name="Sakata K."/>
            <person name="Nagamura Y."/>
            <person name="Aoki H."/>
            <person name="Arikawa K."/>
            <person name="Arita K."/>
            <person name="Bito T."/>
            <person name="Chiden Y."/>
            <person name="Fujitsuka N."/>
            <person name="Fukunaka R."/>
            <person name="Hamada M."/>
            <person name="Harada C."/>
            <person name="Hayashi A."/>
            <person name="Hijishita S."/>
            <person name="Honda M."/>
            <person name="Hosokawa S."/>
            <person name="Ichikawa Y."/>
            <person name="Idonuma A."/>
            <person name="Iijima M."/>
            <person name="Ikeda M."/>
            <person name="Ikeno M."/>
            <person name="Ito K."/>
            <person name="Ito S."/>
            <person name="Ito T."/>
            <person name="Ito Y."/>
            <person name="Ito Y."/>
            <person name="Iwabuchi A."/>
            <person name="Kamiya K."/>
            <person name="Karasawa W."/>
            <person name="Kurita K."/>
            <person name="Katagiri S."/>
            <person name="Kikuta A."/>
            <person name="Kobayashi H."/>
            <person name="Kobayashi N."/>
            <person name="Machita K."/>
            <person name="Maehara T."/>
            <person name="Masukawa M."/>
            <person name="Mizubayashi T."/>
            <person name="Mukai Y."/>
            <person name="Nagasaki H."/>
            <person name="Nagata Y."/>
            <person name="Naito S."/>
            <person name="Nakashima M."/>
            <person name="Nakama Y."/>
            <person name="Nakamichi Y."/>
            <person name="Nakamura M."/>
            <person name="Meguro A."/>
            <person name="Negishi M."/>
            <person name="Ohta I."/>
            <person name="Ohta T."/>
            <person name="Okamoto M."/>
            <person name="Ono N."/>
            <person name="Saji S."/>
            <person name="Sakaguchi M."/>
            <person name="Sakai K."/>
            <person name="Shibata M."/>
            <person name="Shimokawa T."/>
            <person name="Song J."/>
            <person name="Takazaki Y."/>
            <person name="Terasawa K."/>
            <person name="Tsugane M."/>
            <person name="Tsuji K."/>
            <person name="Ueda S."/>
            <person name="Waki K."/>
            <person name="Yamagata H."/>
            <person name="Yamamoto M."/>
            <person name="Yamamoto S."/>
            <person name="Yamane H."/>
            <person name="Yoshiki S."/>
            <person name="Yoshihara R."/>
            <person name="Yukawa K."/>
            <person name="Zhong H."/>
            <person name="Yano M."/>
            <person name="Yuan Q."/>
            <person name="Ouyang S."/>
            <person name="Liu J."/>
            <person name="Jones K.M."/>
            <person name="Gansberger K."/>
            <person name="Moffat K."/>
            <person name="Hill J."/>
            <person name="Bera J."/>
            <person name="Fadrosh D."/>
            <person name="Jin S."/>
            <person name="Johri S."/>
            <person name="Kim M."/>
            <person name="Overton L."/>
            <person name="Reardon M."/>
            <person name="Tsitrin T."/>
            <person name="Vuong H."/>
            <person name="Weaver B."/>
            <person name="Ciecko A."/>
            <person name="Tallon L."/>
            <person name="Jackson J."/>
            <person name="Pai G."/>
            <person name="Aken S.V."/>
            <person name="Utterback T."/>
            <person name="Reidmuller S."/>
            <person name="Feldblyum T."/>
            <person name="Hsiao J."/>
            <person name="Zismann V."/>
            <person name="Iobst S."/>
            <person name="de Vazeille A.R."/>
            <person name="Buell C.R."/>
            <person name="Ying K."/>
            <person name="Li Y."/>
            <person name="Lu T."/>
            <person name="Huang Y."/>
            <person name="Zhao Q."/>
            <person name="Feng Q."/>
            <person name="Zhang L."/>
            <person name="Zhu J."/>
            <person name="Weng Q."/>
            <person name="Mu J."/>
            <person name="Lu Y."/>
            <person name="Fan D."/>
            <person name="Liu Y."/>
            <person name="Guan J."/>
            <person name="Zhang Y."/>
            <person name="Yu S."/>
            <person name="Liu X."/>
            <person name="Zhang Y."/>
            <person name="Hong G."/>
            <person name="Han B."/>
            <person name="Choisne N."/>
            <person name="Demange N."/>
            <person name="Orjeda G."/>
            <person name="Samain S."/>
            <person name="Cattolico L."/>
            <person name="Pelletier E."/>
            <person name="Couloux A."/>
            <person name="Segurens B."/>
            <person name="Wincker P."/>
            <person name="D'Hont A."/>
            <person name="Scarpelli C."/>
            <person name="Weissenbach J."/>
            <person name="Salanoubat M."/>
            <person name="Quetier F."/>
            <person name="Yu Y."/>
            <person name="Kim H.R."/>
            <person name="Rambo T."/>
            <person name="Currie J."/>
            <person name="Collura K."/>
            <person name="Luo M."/>
            <person name="Yang T."/>
            <person name="Ammiraju J.S.S."/>
            <person name="Engler F."/>
            <person name="Soderlund C."/>
            <person name="Wing R.A."/>
            <person name="Palmer L.E."/>
            <person name="de la Bastide M."/>
            <person name="Spiegel L."/>
            <person name="Nascimento L."/>
            <person name="Zutavern T."/>
            <person name="O'Shaughnessy A."/>
            <person name="Dike S."/>
            <person name="Dedhia N."/>
            <person name="Preston R."/>
            <person name="Balija V."/>
            <person name="McCombie W.R."/>
            <person name="Chow T."/>
            <person name="Chen H."/>
            <person name="Chung M."/>
            <person name="Chen C."/>
            <person name="Shaw J."/>
            <person name="Wu H."/>
            <person name="Hsiao K."/>
            <person name="Chao Y."/>
            <person name="Chu M."/>
            <person name="Cheng C."/>
            <person name="Hour A."/>
            <person name="Lee P."/>
            <person name="Lin S."/>
            <person name="Lin Y."/>
            <person name="Liou J."/>
            <person name="Liu S."/>
            <person name="Hsing Y."/>
            <person name="Raghuvanshi S."/>
            <person name="Mohanty A."/>
            <person name="Bharti A.K."/>
            <person name="Gaur A."/>
            <person name="Gupta V."/>
            <person name="Kumar D."/>
            <person name="Ravi V."/>
            <person name="Vij S."/>
            <person name="Kapur A."/>
            <person name="Khurana P."/>
            <person name="Khurana P."/>
            <person name="Khurana J.P."/>
            <person name="Tyagi A.K."/>
            <person name="Gaikwad K."/>
            <person name="Singh A."/>
            <person name="Dalal V."/>
            <person name="Srivastava S."/>
            <person name="Dixit A."/>
            <person name="Pal A.K."/>
            <person name="Ghazi I.A."/>
            <person name="Yadav M."/>
            <person name="Pandit A."/>
            <person name="Bhargava A."/>
            <person name="Sureshbabu K."/>
            <person name="Batra K."/>
            <person name="Sharma T.R."/>
            <person name="Mohapatra T."/>
            <person name="Singh N.K."/>
            <person name="Messing J."/>
            <person name="Nelson A.B."/>
            <person name="Fuks G."/>
            <person name="Kavchok S."/>
            <person name="Keizer G."/>
            <person name="Linton E."/>
            <person name="Llaca V."/>
            <person name="Song R."/>
            <person name="Tanyolac B."/>
            <person name="Young S."/>
            <person name="Ho-Il K."/>
            <person name="Hahn J.H."/>
            <person name="Sangsakoo G."/>
            <person name="Vanavichit A."/>
            <person name="de Mattos Luiz.A.T."/>
            <person name="Zimmer P.D."/>
            <person name="Malone G."/>
            <person name="Dellagostin O."/>
            <person name="de Oliveira A.C."/>
            <person name="Bevan M."/>
            <person name="Bancroft I."/>
            <person name="Minx P."/>
            <person name="Cordum H."/>
            <person name="Wilson R."/>
            <person name="Cheng Z."/>
            <person name="Jin W."/>
            <person name="Jiang J."/>
            <person name="Leong S.A."/>
            <person name="Iwama H."/>
            <person name="Gojobori T."/>
            <person name="Itoh T."/>
            <person name="Niimura Y."/>
            <person name="Fujii Y."/>
            <person name="Habara T."/>
            <person name="Sakai H."/>
            <person name="Sato Y."/>
            <person name="Wilson G."/>
            <person name="Kumar K."/>
            <person name="McCouch S."/>
            <person name="Juretic N."/>
            <person name="Hoen D."/>
            <person name="Wright S."/>
            <person name="Bruskiewich R."/>
            <person name="Bureau T."/>
            <person name="Miyao A."/>
            <person name="Hirochika H."/>
            <person name="Nishikawa T."/>
            <person name="Kadowaki K."/>
            <person name="Sugiura M."/>
            <person name="Burr B."/>
            <person name="Sasaki T."/>
        </authorList>
    </citation>
    <scope>NUCLEOTIDE SEQUENCE [LARGE SCALE GENOMIC DNA]</scope>
    <source>
        <strain evidence="4">cv. Nipponbare</strain>
    </source>
</reference>
<feature type="region of interest" description="Disordered" evidence="1">
    <location>
        <begin position="53"/>
        <end position="103"/>
    </location>
</feature>
<evidence type="ECO:0000256" key="1">
    <source>
        <dbReference type="SAM" id="MobiDB-lite"/>
    </source>
</evidence>